<dbReference type="Gene3D" id="3.30.160.20">
    <property type="match status" value="5"/>
</dbReference>
<feature type="domain" description="DRBM" evidence="3">
    <location>
        <begin position="133"/>
        <end position="198"/>
    </location>
</feature>
<feature type="domain" description="A to I editase" evidence="4">
    <location>
        <begin position="551"/>
        <end position="895"/>
    </location>
</feature>
<feature type="region of interest" description="Disordered" evidence="2">
    <location>
        <begin position="397"/>
        <end position="421"/>
    </location>
</feature>
<dbReference type="GO" id="GO:0005737">
    <property type="term" value="C:cytoplasm"/>
    <property type="evidence" value="ECO:0007669"/>
    <property type="project" value="TreeGrafter"/>
</dbReference>
<feature type="domain" description="DRBM" evidence="3">
    <location>
        <begin position="9"/>
        <end position="77"/>
    </location>
</feature>
<feature type="domain" description="DRBM" evidence="3">
    <location>
        <begin position="233"/>
        <end position="301"/>
    </location>
</feature>
<dbReference type="GO" id="GO:0006382">
    <property type="term" value="P:adenosine to inosine editing"/>
    <property type="evidence" value="ECO:0007669"/>
    <property type="project" value="TreeGrafter"/>
</dbReference>
<dbReference type="SUPFAM" id="SSF54768">
    <property type="entry name" value="dsRNA-binding domain-like"/>
    <property type="match status" value="5"/>
</dbReference>
<dbReference type="GeneID" id="116286315"/>
<dbReference type="InParanoid" id="A0A6P8GWM2"/>
<evidence type="ECO:0000313" key="6">
    <source>
        <dbReference type="RefSeq" id="XP_031548654.1"/>
    </source>
</evidence>
<feature type="domain" description="DRBM" evidence="3">
    <location>
        <begin position="421"/>
        <end position="490"/>
    </location>
</feature>
<dbReference type="GO" id="GO:0003726">
    <property type="term" value="F:double-stranded RNA adenosine deaminase activity"/>
    <property type="evidence" value="ECO:0007669"/>
    <property type="project" value="TreeGrafter"/>
</dbReference>
<dbReference type="AlphaFoldDB" id="A0A6P8GWM2"/>
<evidence type="ECO:0000313" key="5">
    <source>
        <dbReference type="Proteomes" id="UP000515163"/>
    </source>
</evidence>
<dbReference type="OrthoDB" id="10268011at2759"/>
<dbReference type="InterPro" id="IPR014720">
    <property type="entry name" value="dsRBD_dom"/>
</dbReference>
<dbReference type="PANTHER" id="PTHR10910:SF107">
    <property type="entry name" value="DOUBLE-STRANDED RNA-SPECIFIC ADENOSINE DEAMINASE"/>
    <property type="match status" value="1"/>
</dbReference>
<evidence type="ECO:0000259" key="4">
    <source>
        <dbReference type="PROSITE" id="PS50141"/>
    </source>
</evidence>
<dbReference type="SMART" id="SM00552">
    <property type="entry name" value="ADEAMc"/>
    <property type="match status" value="1"/>
</dbReference>
<dbReference type="PANTHER" id="PTHR10910">
    <property type="entry name" value="EUKARYOTE SPECIFIC DSRNA BINDING PROTEIN"/>
    <property type="match status" value="1"/>
</dbReference>
<keyword evidence="1" id="KW-0694">RNA-binding</keyword>
<dbReference type="GO" id="GO:0008251">
    <property type="term" value="F:tRNA-specific adenosine deaminase activity"/>
    <property type="evidence" value="ECO:0007669"/>
    <property type="project" value="TreeGrafter"/>
</dbReference>
<dbReference type="Proteomes" id="UP000515163">
    <property type="component" value="Unplaced"/>
</dbReference>
<dbReference type="Pfam" id="PF02137">
    <property type="entry name" value="A_deamin"/>
    <property type="match status" value="1"/>
</dbReference>
<reference evidence="6" key="1">
    <citation type="submission" date="2025-08" db="UniProtKB">
        <authorList>
            <consortium name="RefSeq"/>
        </authorList>
    </citation>
    <scope>IDENTIFICATION</scope>
    <source>
        <tissue evidence="6">Tentacle</tissue>
    </source>
</reference>
<protein>
    <submittedName>
        <fullName evidence="6">Double-stranded RNA-specific adenosine deaminase-like</fullName>
    </submittedName>
</protein>
<accession>A0A6P8GWM2</accession>
<name>A0A6P8GWM2_ACTTE</name>
<dbReference type="GO" id="GO:0003725">
    <property type="term" value="F:double-stranded RNA binding"/>
    <property type="evidence" value="ECO:0007669"/>
    <property type="project" value="TreeGrafter"/>
</dbReference>
<dbReference type="KEGG" id="aten:116286315"/>
<dbReference type="FunCoup" id="A0A6P8GWM2">
    <property type="interactions" value="2246"/>
</dbReference>
<feature type="domain" description="DRBM" evidence="3">
    <location>
        <begin position="321"/>
        <end position="389"/>
    </location>
</feature>
<dbReference type="SMART" id="SM00358">
    <property type="entry name" value="DSRM"/>
    <property type="match status" value="5"/>
</dbReference>
<dbReference type="InterPro" id="IPR002466">
    <property type="entry name" value="A_deamin"/>
</dbReference>
<evidence type="ECO:0000256" key="1">
    <source>
        <dbReference type="PROSITE-ProRule" id="PRU00266"/>
    </source>
</evidence>
<dbReference type="PROSITE" id="PS50141">
    <property type="entry name" value="A_DEAMIN_EDITASE"/>
    <property type="match status" value="1"/>
</dbReference>
<keyword evidence="5" id="KW-1185">Reference proteome</keyword>
<dbReference type="CDD" id="cd19875">
    <property type="entry name" value="DSRM_EIF2AK2-like"/>
    <property type="match status" value="2"/>
</dbReference>
<evidence type="ECO:0000259" key="3">
    <source>
        <dbReference type="PROSITE" id="PS50137"/>
    </source>
</evidence>
<dbReference type="GO" id="GO:0005730">
    <property type="term" value="C:nucleolus"/>
    <property type="evidence" value="ECO:0007669"/>
    <property type="project" value="TreeGrafter"/>
</dbReference>
<dbReference type="Pfam" id="PF00035">
    <property type="entry name" value="dsrm"/>
    <property type="match status" value="4"/>
</dbReference>
<evidence type="ECO:0000256" key="2">
    <source>
        <dbReference type="SAM" id="MobiDB-lite"/>
    </source>
</evidence>
<dbReference type="RefSeq" id="XP_031548654.1">
    <property type="nucleotide sequence ID" value="XM_031692794.1"/>
</dbReference>
<organism evidence="5 6">
    <name type="scientific">Actinia tenebrosa</name>
    <name type="common">Australian red waratah sea anemone</name>
    <dbReference type="NCBI Taxonomy" id="6105"/>
    <lineage>
        <taxon>Eukaryota</taxon>
        <taxon>Metazoa</taxon>
        <taxon>Cnidaria</taxon>
        <taxon>Anthozoa</taxon>
        <taxon>Hexacorallia</taxon>
        <taxon>Actiniaria</taxon>
        <taxon>Actiniidae</taxon>
        <taxon>Actinia</taxon>
    </lineage>
</organism>
<dbReference type="GO" id="GO:0006396">
    <property type="term" value="P:RNA processing"/>
    <property type="evidence" value="ECO:0007669"/>
    <property type="project" value="InterPro"/>
</dbReference>
<dbReference type="PROSITE" id="PS50137">
    <property type="entry name" value="DS_RBD"/>
    <property type="match status" value="5"/>
</dbReference>
<proteinExistence type="predicted"/>
<dbReference type="CDD" id="cd19902">
    <property type="entry name" value="DSRM_DRADA"/>
    <property type="match status" value="1"/>
</dbReference>
<sequence length="896" mass="99005">MFGNFVNKNARAALKEYGDFNGVGVEYEMLDPTGPPHSPQYTARVMIGESRYDTATAATKKDAKEYAADLALRALTQEPGAYHSVYPGALSQAGQPSLSSGLSSSLPYRRYPKRLNRKKQSKNNQLSAPPDKDPVMLINEYGQKMNTTVKFEDTPCSFPGMFESFVFVGSQKFGPMRSTTKKMARKLAAIVGLKELINWEPKQGLYDAKPNAAVPELSVEPSAEGDGMTLTKDPVMLLNEYCQRSQKKIVFEEVQEGGTDHNRVFSYRVIIDDRTFEQGSGASKSRAKKNAALFALKSLYDMPLFMPEKQASEAMSASDSHPVSMLNEYGQKHKQKIDFEDLGYTGPDHGRTYSFRVIAGERIFDMGYGASKKEAKREAAKIALSELLGLDLEIDKMNQPPAEEDPSNAAKGPPKNPGTKSKVSELYEYCQAYHLEQPEPKDVFPADRTSPSFHYVSYKIGDKEFSIGDGRSKKAAREAAATLTLDELMKKNEGSKYTPVGTTEADRLAALSWNCLSKISKNAPDSWRFAGYKVLATIIMQDNDAEPCIVSLGTGNKCISGDQLCLDGSIVFDSHAEVIARRGLIRFFLCQLDILFANSGEKSIFEQPKAKGTKMKLRDGVKFHLYISTAPCGDAAIFVAGNTSPTINGMSEPIFGNKQHGLLRTKVEKGEGTIPLDSNDGVQTIDGIRRGQRLRTASCSDKLMKWNVLGMQGALLSNVIEPVYLSWLVVGDLFDAGHLSRALSARVERDGENTFSTKLPAPYHVNHPTLHCGRIASHDSSRKVETKNKAKNVTLNWILEDESKVEVFDACLGCNPAVKSPPRLSKLSLLNTFKEVLSKSPDVTLETVLVASSYREAKNMAQEYTKVKSLLFKLMNEKGYGSWELMKKPVELDQFC</sequence>
<gene>
    <name evidence="6" type="primary">LOC116286315</name>
</gene>
<feature type="region of interest" description="Disordered" evidence="2">
    <location>
        <begin position="114"/>
        <end position="135"/>
    </location>
</feature>